<dbReference type="AlphaFoldDB" id="A0A7W8LLX1"/>
<dbReference type="EMBL" id="JACHFQ010000004">
    <property type="protein sequence ID" value="MBB5225916.1"/>
    <property type="molecule type" value="Genomic_DNA"/>
</dbReference>
<keyword evidence="2" id="KW-1185">Reference proteome</keyword>
<dbReference type="Proteomes" id="UP000518887">
    <property type="component" value="Unassembled WGS sequence"/>
</dbReference>
<evidence type="ECO:0000313" key="1">
    <source>
        <dbReference type="EMBL" id="MBB5225916.1"/>
    </source>
</evidence>
<organism evidence="1 2">
    <name type="scientific">Treponema ruminis</name>
    <dbReference type="NCBI Taxonomy" id="744515"/>
    <lineage>
        <taxon>Bacteria</taxon>
        <taxon>Pseudomonadati</taxon>
        <taxon>Spirochaetota</taxon>
        <taxon>Spirochaetia</taxon>
        <taxon>Spirochaetales</taxon>
        <taxon>Treponemataceae</taxon>
        <taxon>Treponema</taxon>
    </lineage>
</organism>
<gene>
    <name evidence="1" type="ORF">HNP76_001284</name>
</gene>
<comment type="caution">
    <text evidence="1">The sequence shown here is derived from an EMBL/GenBank/DDBJ whole genome shotgun (WGS) entry which is preliminary data.</text>
</comment>
<name>A0A7W8LLX1_9SPIR</name>
<reference evidence="1 2" key="1">
    <citation type="submission" date="2020-08" db="EMBL/GenBank/DDBJ databases">
        <title>Genomic Encyclopedia of Type Strains, Phase IV (KMG-IV): sequencing the most valuable type-strain genomes for metagenomic binning, comparative biology and taxonomic classification.</title>
        <authorList>
            <person name="Goeker M."/>
        </authorList>
    </citation>
    <scope>NUCLEOTIDE SEQUENCE [LARGE SCALE GENOMIC DNA]</scope>
    <source>
        <strain evidence="1 2">DSM 103462</strain>
    </source>
</reference>
<accession>A0A7W8LLX1</accession>
<protein>
    <submittedName>
        <fullName evidence="1">Uncharacterized protein</fullName>
    </submittedName>
</protein>
<dbReference type="RefSeq" id="WP_184658685.1">
    <property type="nucleotide sequence ID" value="NZ_CP031518.1"/>
</dbReference>
<sequence length="93" mass="10229">MCKKCGKTITQISISRSSTCEFCGADLHSCINCQFYSPGSHYDCHETIDELVKDKDRANFCDYFSPAKIEAGEVENSKSKSDQAKAAFAALFG</sequence>
<proteinExistence type="predicted"/>
<evidence type="ECO:0000313" key="2">
    <source>
        <dbReference type="Proteomes" id="UP000518887"/>
    </source>
</evidence>